<dbReference type="PANTHER" id="PTHR42720">
    <property type="entry name" value="GLYCEROL-3-PHOSPHATE DEHYDROGENASE"/>
    <property type="match status" value="1"/>
</dbReference>
<dbReference type="Pfam" id="PF01266">
    <property type="entry name" value="DAO"/>
    <property type="match status" value="2"/>
</dbReference>
<dbReference type="Pfam" id="PF04324">
    <property type="entry name" value="Fer2_BFD"/>
    <property type="match status" value="1"/>
</dbReference>
<dbReference type="Gene3D" id="3.30.9.10">
    <property type="entry name" value="D-Amino Acid Oxidase, subunit A, domain 2"/>
    <property type="match status" value="2"/>
</dbReference>
<dbReference type="Gene3D" id="1.10.10.1100">
    <property type="entry name" value="BFD-like [2Fe-2S]-binding domain"/>
    <property type="match status" value="1"/>
</dbReference>
<feature type="region of interest" description="Disordered" evidence="1">
    <location>
        <begin position="1"/>
        <end position="24"/>
    </location>
</feature>
<evidence type="ECO:0000313" key="4">
    <source>
        <dbReference type="EMBL" id="KAL3778443.1"/>
    </source>
</evidence>
<dbReference type="CDD" id="cd19946">
    <property type="entry name" value="GlpA-like_Fer2_BFD-like"/>
    <property type="match status" value="1"/>
</dbReference>
<evidence type="ECO:0008006" key="6">
    <source>
        <dbReference type="Google" id="ProtNLM"/>
    </source>
</evidence>
<comment type="caution">
    <text evidence="4">The sequence shown here is derived from an EMBL/GenBank/DDBJ whole genome shotgun (WGS) entry which is preliminary data.</text>
</comment>
<dbReference type="Proteomes" id="UP001530400">
    <property type="component" value="Unassembled WGS sequence"/>
</dbReference>
<organism evidence="4 5">
    <name type="scientific">Cyclotella atomus</name>
    <dbReference type="NCBI Taxonomy" id="382360"/>
    <lineage>
        <taxon>Eukaryota</taxon>
        <taxon>Sar</taxon>
        <taxon>Stramenopiles</taxon>
        <taxon>Ochrophyta</taxon>
        <taxon>Bacillariophyta</taxon>
        <taxon>Coscinodiscophyceae</taxon>
        <taxon>Thalassiosirophycidae</taxon>
        <taxon>Stephanodiscales</taxon>
        <taxon>Stephanodiscaceae</taxon>
        <taxon>Cyclotella</taxon>
    </lineage>
</organism>
<dbReference type="InterPro" id="IPR052745">
    <property type="entry name" value="G3P_Oxidase/Oxidoreductase"/>
</dbReference>
<reference evidence="4 5" key="1">
    <citation type="submission" date="2024-10" db="EMBL/GenBank/DDBJ databases">
        <title>Updated reference genomes for cyclostephanoid diatoms.</title>
        <authorList>
            <person name="Roberts W.R."/>
            <person name="Alverson A.J."/>
        </authorList>
    </citation>
    <scope>NUCLEOTIDE SEQUENCE [LARGE SCALE GENOMIC DNA]</scope>
    <source>
        <strain evidence="4 5">AJA010-31</strain>
    </source>
</reference>
<dbReference type="Gene3D" id="3.50.50.60">
    <property type="entry name" value="FAD/NAD(P)-binding domain"/>
    <property type="match status" value="2"/>
</dbReference>
<accession>A0ABD3NSI2</accession>
<sequence length="779" mass="84920">MAPNAALEVPPDRKHPQHGVKVSSQSMISLDDDAPSHGIFAVRITHHFASLNCANYYLTTTIQGVYYGGHWLDIEDCTNTFNPDPSTCSSCPTQSTCPRSKSRNASTSPTTIYDVVIIGAGCIGSAIARELSRYQLKTLLLEAADDVSQGATKGNSGIVHAGYDDTPGTNRAKYCWKGNQMFPSLDRELRFGYQLNGSLVVATSDSEVKILHELLERGKINGVQNLRIVQKEELFSMEPALNPNAIAGLYAPDAGNVIPYEYAIALAENAVDNGVELRIRREVVDIVKDEECYIVKQGDKFIARDGELFSLSVRHWEPLGYVEARERMGKSVSGEDGEDGGIGEGRKRLLFRVGIAISSAIVMMKGMVMMLDDGASDEVRIKASLATLLVCAASAYLLLKPVSSTSDKTRSKKPVVLKDLVDKCPPLEGKGDEGKVQVADMFTGGSGSWNAVKGVTVGRETVKCRYVINCAGSASDKIAKMIGDESFYIKPRLGDYLLLNRNQGHLTQHTIFPCPDPVLGKGVLVQTTLWGNLILGPTARDVNNAEARDMSAQSVQEYILSKCKQLCPYFDPKETIHAFCGARSKSSRGDWIIEPSAKDGHFIHVAGIDSPGLAGSPAIAIEVVRLLQEAGLETPLNKTFNPNRAPIITPKAGMKGLKMGPVGKNDSDGTDAQEDKMASNVICKCEKVTELEVVRAMRRSLPIDSTQAIRKRTRAGMGHCQGDPENYNCECRVKAIIARENNTTVDEVGGRPWPATSTLTERWISEEEKQELEKRMMSD</sequence>
<evidence type="ECO:0000256" key="1">
    <source>
        <dbReference type="SAM" id="MobiDB-lite"/>
    </source>
</evidence>
<feature type="region of interest" description="Disordered" evidence="1">
    <location>
        <begin position="651"/>
        <end position="673"/>
    </location>
</feature>
<keyword evidence="5" id="KW-1185">Reference proteome</keyword>
<feature type="domain" description="FAD dependent oxidoreductase" evidence="2">
    <location>
        <begin position="452"/>
        <end position="624"/>
    </location>
</feature>
<dbReference type="PANTHER" id="PTHR42720:SF1">
    <property type="entry name" value="GLYCEROL 3-PHOSPHATE OXIDASE"/>
    <property type="match status" value="1"/>
</dbReference>
<name>A0ABD3NSI2_9STRA</name>
<evidence type="ECO:0000313" key="5">
    <source>
        <dbReference type="Proteomes" id="UP001530400"/>
    </source>
</evidence>
<dbReference type="SUPFAM" id="SSF51905">
    <property type="entry name" value="FAD/NAD(P)-binding domain"/>
    <property type="match status" value="2"/>
</dbReference>
<dbReference type="AlphaFoldDB" id="A0ABD3NSI2"/>
<proteinExistence type="predicted"/>
<evidence type="ECO:0000259" key="3">
    <source>
        <dbReference type="Pfam" id="PF04324"/>
    </source>
</evidence>
<feature type="domain" description="BFD-like [2Fe-2S]-binding" evidence="3">
    <location>
        <begin position="681"/>
        <end position="738"/>
    </location>
</feature>
<protein>
    <recommendedName>
        <fullName evidence="6">FAD dependent oxidoreductase domain-containing protein</fullName>
    </recommendedName>
</protein>
<dbReference type="InterPro" id="IPR041854">
    <property type="entry name" value="BFD-like_2Fe2S-bd_dom_sf"/>
</dbReference>
<dbReference type="InterPro" id="IPR036188">
    <property type="entry name" value="FAD/NAD-bd_sf"/>
</dbReference>
<evidence type="ECO:0000259" key="2">
    <source>
        <dbReference type="Pfam" id="PF01266"/>
    </source>
</evidence>
<dbReference type="InterPro" id="IPR007419">
    <property type="entry name" value="BFD-like_2Fe2S-bd_dom"/>
</dbReference>
<feature type="domain" description="FAD dependent oxidoreductase" evidence="2">
    <location>
        <begin position="114"/>
        <end position="295"/>
    </location>
</feature>
<gene>
    <name evidence="4" type="ORF">ACHAWO_009994</name>
</gene>
<dbReference type="InterPro" id="IPR006076">
    <property type="entry name" value="FAD-dep_OxRdtase"/>
</dbReference>
<dbReference type="EMBL" id="JALLPJ020000985">
    <property type="protein sequence ID" value="KAL3778443.1"/>
    <property type="molecule type" value="Genomic_DNA"/>
</dbReference>